<dbReference type="Pfam" id="PF19845">
    <property type="entry name" value="DUF6320"/>
    <property type="match status" value="1"/>
</dbReference>
<evidence type="ECO:0000256" key="1">
    <source>
        <dbReference type="SAM" id="Phobius"/>
    </source>
</evidence>
<dbReference type="OrthoDB" id="80070at2"/>
<feature type="transmembrane region" description="Helical" evidence="1">
    <location>
        <begin position="60"/>
        <end position="82"/>
    </location>
</feature>
<keyword evidence="3" id="KW-1185">Reference proteome</keyword>
<feature type="transmembrane region" description="Helical" evidence="1">
    <location>
        <begin position="117"/>
        <end position="134"/>
    </location>
</feature>
<evidence type="ECO:0000313" key="3">
    <source>
        <dbReference type="Proteomes" id="UP000198870"/>
    </source>
</evidence>
<name>A0A1G5FFH0_9BACT</name>
<keyword evidence="1" id="KW-0472">Membrane</keyword>
<feature type="transmembrane region" description="Helical" evidence="1">
    <location>
        <begin position="88"/>
        <end position="110"/>
    </location>
</feature>
<proteinExistence type="predicted"/>
<feature type="transmembrane region" description="Helical" evidence="1">
    <location>
        <begin position="140"/>
        <end position="160"/>
    </location>
</feature>
<organism evidence="2 3">
    <name type="scientific">Desulfoluna spongiiphila</name>
    <dbReference type="NCBI Taxonomy" id="419481"/>
    <lineage>
        <taxon>Bacteria</taxon>
        <taxon>Pseudomonadati</taxon>
        <taxon>Thermodesulfobacteriota</taxon>
        <taxon>Desulfobacteria</taxon>
        <taxon>Desulfobacterales</taxon>
        <taxon>Desulfolunaceae</taxon>
        <taxon>Desulfoluna</taxon>
    </lineage>
</organism>
<feature type="transmembrane region" description="Helical" evidence="1">
    <location>
        <begin position="172"/>
        <end position="194"/>
    </location>
</feature>
<sequence length="242" mass="26725">MPYCPGCGVEVESVVRSCPLCDQEIPIIEGINDGKGRADETFPAPANIYGKKLRRLKNQIFFSVTLVVACALFTLGFLHSFLHMQSMSIQYGVVGVVSAWFYALLILGYVPGINHTIMGFGIVSALLVTGIDAMDSQITWARGIGVPLIVLATAMALAVIRIYRRFRHKNQYVVIPIYLCTCVSIFCPAIELIIDLHLTGAVALSWSVIVFIPLMTLACLLLGLYLKLPERLRSKIKKKLHI</sequence>
<protein>
    <submittedName>
        <fullName evidence="2">Uncharacterized protein</fullName>
    </submittedName>
</protein>
<dbReference type="RefSeq" id="WP_092210903.1">
    <property type="nucleotide sequence ID" value="NZ_FMUX01000008.1"/>
</dbReference>
<keyword evidence="1" id="KW-1133">Transmembrane helix</keyword>
<dbReference type="Proteomes" id="UP000198870">
    <property type="component" value="Unassembled WGS sequence"/>
</dbReference>
<accession>A0A1G5FFH0</accession>
<reference evidence="2 3" key="1">
    <citation type="submission" date="2016-10" db="EMBL/GenBank/DDBJ databases">
        <authorList>
            <person name="de Groot N.N."/>
        </authorList>
    </citation>
    <scope>NUCLEOTIDE SEQUENCE [LARGE SCALE GENOMIC DNA]</scope>
    <source>
        <strain evidence="2 3">AA1</strain>
    </source>
</reference>
<dbReference type="InterPro" id="IPR046283">
    <property type="entry name" value="DUF6320"/>
</dbReference>
<feature type="transmembrane region" description="Helical" evidence="1">
    <location>
        <begin position="206"/>
        <end position="228"/>
    </location>
</feature>
<evidence type="ECO:0000313" key="2">
    <source>
        <dbReference type="EMBL" id="SCY37927.1"/>
    </source>
</evidence>
<dbReference type="EMBL" id="FMUX01000008">
    <property type="protein sequence ID" value="SCY37927.1"/>
    <property type="molecule type" value="Genomic_DNA"/>
</dbReference>
<gene>
    <name evidence="2" type="ORF">SAMN05216233_10838</name>
</gene>
<keyword evidence="1" id="KW-0812">Transmembrane</keyword>
<dbReference type="AlphaFoldDB" id="A0A1G5FFH0"/>